<dbReference type="RefSeq" id="XP_022141743.1">
    <property type="nucleotide sequence ID" value="XM_022286051.1"/>
</dbReference>
<evidence type="ECO:0000313" key="3">
    <source>
        <dbReference type="Proteomes" id="UP000504603"/>
    </source>
</evidence>
<accession>A0A6J1CLE6</accession>
<dbReference type="InterPro" id="IPR056253">
    <property type="entry name" value="At2g29880-like_C"/>
</dbReference>
<dbReference type="AlphaFoldDB" id="A0A6J1CLE6"/>
<proteinExistence type="predicted"/>
<feature type="domain" description="Myb/SANT-like" evidence="1">
    <location>
        <begin position="15"/>
        <end position="109"/>
    </location>
</feature>
<dbReference type="PANTHER" id="PTHR46929">
    <property type="entry name" value="EXPRESSED PROTEIN"/>
    <property type="match status" value="1"/>
</dbReference>
<reference evidence="4 5" key="1">
    <citation type="submission" date="2025-04" db="UniProtKB">
        <authorList>
            <consortium name="RefSeq"/>
        </authorList>
    </citation>
    <scope>IDENTIFICATION</scope>
    <source>
        <strain evidence="4 5">OHB3-1</strain>
    </source>
</reference>
<sequence>MGSQTITSHERSRTYWTPVMERYFIDLMLEQLHRGNRSGHTFNKQAWTDMLMMFNAKFGSQYDKDVLKSRYTNLWKQFNDVKNLLGHSGFSWDESRQMVLADDYVWDVYIKAHPDARSYKTKAVLNFSDLCLIYGYTNADGRYSRSSHDIDFDDEAQAVNTGDGIGCSAPPDRLRTDWTLEMDQYFIELMLDQVGRGNKTSNTFNKQAWTDMLATFNAKFGPQHGKRVLRHRFKKLWKYYSDIMNLLQQKGFFWDEVQQMVVAEDDIWDAYVKTHPFARSYRMKALPNYYDLVLIYGNVDNENRNQLHLDKNLQEDISEVKGGETNENQMPTLGDRTRTYWTPPMDRYLIDLLLEQVHRGNKIGQTFVSHAWIDMVTAFNAQFRAHHDKDVLKNRYKHLRRLYNEIKILLEQRGFSWDESREIVTADDYVWDTYTKEHPDARSYRVKTVPSYHKLCIIFGEECPDRRYSRLAHDADPSNEVPVLMTGDDQVPAGPLPTTDWTPQMDCAFIDLMLEQLQEGNAIGQAFSEQAWTQMIISFNERFKLQCDRFVLEDRYFWWMKQHNEIYNLLNHSGFVWNESGQLITAEDDIWEAYGKEHPDALMYRDKFLGYYTNLCKIFGNVVDKVVIGQCTAETDHENLEIKMDGNGHLQLTSRDIQISEQRKRPLETISSDRGLDKKVHRTENSVQKTLSEMAGVVTRLMNMKQHNNYKVVEGAIDALQAIPEIDDDLMLDACDLLEDEKKAKTFLALDVTLRKKWLLRKLRSL</sequence>
<dbReference type="InterPro" id="IPR024752">
    <property type="entry name" value="Myb/SANT-like_dom"/>
</dbReference>
<evidence type="ECO:0000259" key="2">
    <source>
        <dbReference type="Pfam" id="PF24769"/>
    </source>
</evidence>
<evidence type="ECO:0000259" key="1">
    <source>
        <dbReference type="Pfam" id="PF12776"/>
    </source>
</evidence>
<evidence type="ECO:0000313" key="5">
    <source>
        <dbReference type="RefSeq" id="XP_022141743.1"/>
    </source>
</evidence>
<feature type="domain" description="Myb/SANT-like" evidence="1">
    <location>
        <begin position="501"/>
        <end position="594"/>
    </location>
</feature>
<dbReference type="Pfam" id="PF24769">
    <property type="entry name" value="At2g29880_C"/>
    <property type="match status" value="1"/>
</dbReference>
<dbReference type="RefSeq" id="XP_022141749.1">
    <property type="nucleotide sequence ID" value="XM_022286057.1"/>
</dbReference>
<dbReference type="KEGG" id="mcha:111012018"/>
<evidence type="ECO:0000313" key="4">
    <source>
        <dbReference type="RefSeq" id="XP_022141737.1"/>
    </source>
</evidence>
<dbReference type="Pfam" id="PF12776">
    <property type="entry name" value="Myb_DNA-bind_3"/>
    <property type="match status" value="4"/>
</dbReference>
<evidence type="ECO:0000313" key="6">
    <source>
        <dbReference type="RefSeq" id="XP_022141749.1"/>
    </source>
</evidence>
<feature type="domain" description="Myb/SANT-like" evidence="1">
    <location>
        <begin position="340"/>
        <end position="434"/>
    </location>
</feature>
<feature type="domain" description="Myb/SANT-like" evidence="1">
    <location>
        <begin position="178"/>
        <end position="271"/>
    </location>
</feature>
<dbReference type="Proteomes" id="UP000504603">
    <property type="component" value="Unplaced"/>
</dbReference>
<dbReference type="PANTHER" id="PTHR46929:SF28">
    <property type="entry name" value="MYB_SANT-LIKE DNA-BINDING DOMAIN PROTEIN"/>
    <property type="match status" value="1"/>
</dbReference>
<organism evidence="3 5">
    <name type="scientific">Momordica charantia</name>
    <name type="common">Bitter gourd</name>
    <name type="synonym">Balsam pear</name>
    <dbReference type="NCBI Taxonomy" id="3673"/>
    <lineage>
        <taxon>Eukaryota</taxon>
        <taxon>Viridiplantae</taxon>
        <taxon>Streptophyta</taxon>
        <taxon>Embryophyta</taxon>
        <taxon>Tracheophyta</taxon>
        <taxon>Spermatophyta</taxon>
        <taxon>Magnoliopsida</taxon>
        <taxon>eudicotyledons</taxon>
        <taxon>Gunneridae</taxon>
        <taxon>Pentapetalae</taxon>
        <taxon>rosids</taxon>
        <taxon>fabids</taxon>
        <taxon>Cucurbitales</taxon>
        <taxon>Cucurbitaceae</taxon>
        <taxon>Momordiceae</taxon>
        <taxon>Momordica</taxon>
    </lineage>
</organism>
<gene>
    <name evidence="4 5 6" type="primary">LOC111012018</name>
</gene>
<dbReference type="RefSeq" id="XP_022141737.1">
    <property type="nucleotide sequence ID" value="XM_022286045.1"/>
</dbReference>
<name>A0A6J1CLE6_MOMCH</name>
<keyword evidence="3" id="KW-1185">Reference proteome</keyword>
<dbReference type="OrthoDB" id="1848055at2759"/>
<feature type="domain" description="At2g29880-like C-terminal" evidence="2">
    <location>
        <begin position="718"/>
        <end position="761"/>
    </location>
</feature>
<protein>
    <submittedName>
        <fullName evidence="4 5">Uncharacterized protein LOC111012018</fullName>
    </submittedName>
</protein>
<dbReference type="GeneID" id="111012018"/>